<gene>
    <name evidence="8" type="ORF">GT755_10620</name>
</gene>
<dbReference type="InterPro" id="IPR005524">
    <property type="entry name" value="DUF318"/>
</dbReference>
<proteinExistence type="inferred from homology"/>
<keyword evidence="4 7" id="KW-0812">Transmembrane</keyword>
<comment type="similarity">
    <text evidence="2">Belongs to the UPF0718 family.</text>
</comment>
<dbReference type="Proteomes" id="UP000479526">
    <property type="component" value="Unassembled WGS sequence"/>
</dbReference>
<feature type="transmembrane region" description="Helical" evidence="7">
    <location>
        <begin position="308"/>
        <end position="331"/>
    </location>
</feature>
<evidence type="ECO:0000256" key="1">
    <source>
        <dbReference type="ARBA" id="ARBA00004651"/>
    </source>
</evidence>
<feature type="transmembrane region" description="Helical" evidence="7">
    <location>
        <begin position="61"/>
        <end position="88"/>
    </location>
</feature>
<feature type="transmembrane region" description="Helical" evidence="7">
    <location>
        <begin position="241"/>
        <end position="262"/>
    </location>
</feature>
<dbReference type="EMBL" id="WXEW01000003">
    <property type="protein sequence ID" value="NAS22136.1"/>
    <property type="molecule type" value="Genomic_DNA"/>
</dbReference>
<comment type="subcellular location">
    <subcellularLocation>
        <location evidence="1">Cell membrane</location>
        <topology evidence="1">Multi-pass membrane protein</topology>
    </subcellularLocation>
</comment>
<dbReference type="GO" id="GO:0005886">
    <property type="term" value="C:plasma membrane"/>
    <property type="evidence" value="ECO:0007669"/>
    <property type="project" value="UniProtKB-SubCell"/>
</dbReference>
<evidence type="ECO:0000313" key="9">
    <source>
        <dbReference type="Proteomes" id="UP000479526"/>
    </source>
</evidence>
<sequence length="332" mass="34665">MGPVVERLEVPPAEVPPADAESKGRVSGSWVFVALLCLLLLGQFFYAPYLTSPALQTWATVFVAICVQALPFLVFGVVLSAAITTFVPASFWTRALPRRAALAVPVAGAAGAVLPGCECASVPVASGLISRGVTPAAALAFLLSSPAINPVVVVATVVAFPGQPMMAVARFTASLVVAVLVGWVWLRFGKGEWLRARRRHDHAGFAEAVRHDLLHAGGFLVVGGMAAATMNVVVPREWLNALAGNFWLSVLALALLAVVLSICSEADAFVAASLTAFSPTARLVFLVVGPMVDLKLIALQTGTFGRRFAVRFVPLTFSLAVLVGVGAGTVLL</sequence>
<keyword evidence="3" id="KW-1003">Cell membrane</keyword>
<evidence type="ECO:0000256" key="7">
    <source>
        <dbReference type="SAM" id="Phobius"/>
    </source>
</evidence>
<dbReference type="Pfam" id="PF03773">
    <property type="entry name" value="ArsP_1"/>
    <property type="match status" value="1"/>
</dbReference>
<evidence type="ECO:0000256" key="6">
    <source>
        <dbReference type="ARBA" id="ARBA00023136"/>
    </source>
</evidence>
<reference evidence="8 9" key="1">
    <citation type="submission" date="2020-01" db="EMBL/GenBank/DDBJ databases">
        <title>Herbidospora sp. NEAU-GS84 nov., a novel actinomycete isolated from soil.</title>
        <authorList>
            <person name="Han L."/>
        </authorList>
    </citation>
    <scope>NUCLEOTIDE SEQUENCE [LARGE SCALE GENOMIC DNA]</scope>
    <source>
        <strain evidence="8 9">NEAU-GS84</strain>
    </source>
</reference>
<feature type="transmembrane region" description="Helical" evidence="7">
    <location>
        <begin position="213"/>
        <end position="234"/>
    </location>
</feature>
<accession>A0A7C9NMG3</accession>
<keyword evidence="5 7" id="KW-1133">Transmembrane helix</keyword>
<feature type="transmembrane region" description="Helical" evidence="7">
    <location>
        <begin position="167"/>
        <end position="186"/>
    </location>
</feature>
<organism evidence="8 9">
    <name type="scientific">Herbidospora solisilvae</name>
    <dbReference type="NCBI Taxonomy" id="2696284"/>
    <lineage>
        <taxon>Bacteria</taxon>
        <taxon>Bacillati</taxon>
        <taxon>Actinomycetota</taxon>
        <taxon>Actinomycetes</taxon>
        <taxon>Streptosporangiales</taxon>
        <taxon>Streptosporangiaceae</taxon>
        <taxon>Herbidospora</taxon>
    </lineage>
</organism>
<keyword evidence="9" id="KW-1185">Reference proteome</keyword>
<feature type="transmembrane region" description="Helical" evidence="7">
    <location>
        <begin position="268"/>
        <end position="288"/>
    </location>
</feature>
<name>A0A7C9NMG3_9ACTN</name>
<feature type="transmembrane region" description="Helical" evidence="7">
    <location>
        <begin position="136"/>
        <end position="160"/>
    </location>
</feature>
<evidence type="ECO:0000313" key="8">
    <source>
        <dbReference type="EMBL" id="NAS22136.1"/>
    </source>
</evidence>
<evidence type="ECO:0000256" key="2">
    <source>
        <dbReference type="ARBA" id="ARBA00006386"/>
    </source>
</evidence>
<evidence type="ECO:0000256" key="4">
    <source>
        <dbReference type="ARBA" id="ARBA00022692"/>
    </source>
</evidence>
<dbReference type="PANTHER" id="PTHR34184:SF4">
    <property type="entry name" value="UPF0718 PROTEIN YCGR"/>
    <property type="match status" value="1"/>
</dbReference>
<evidence type="ECO:0000256" key="5">
    <source>
        <dbReference type="ARBA" id="ARBA00022989"/>
    </source>
</evidence>
<protein>
    <submittedName>
        <fullName evidence="8">Permease</fullName>
    </submittedName>
</protein>
<dbReference type="InterPro" id="IPR052923">
    <property type="entry name" value="UPF0718"/>
</dbReference>
<feature type="transmembrane region" description="Helical" evidence="7">
    <location>
        <begin position="30"/>
        <end position="49"/>
    </location>
</feature>
<evidence type="ECO:0000256" key="3">
    <source>
        <dbReference type="ARBA" id="ARBA00022475"/>
    </source>
</evidence>
<dbReference type="AlphaFoldDB" id="A0A7C9NMG3"/>
<keyword evidence="6 7" id="KW-0472">Membrane</keyword>
<comment type="caution">
    <text evidence="8">The sequence shown here is derived from an EMBL/GenBank/DDBJ whole genome shotgun (WGS) entry which is preliminary data.</text>
</comment>
<feature type="transmembrane region" description="Helical" evidence="7">
    <location>
        <begin position="100"/>
        <end position="124"/>
    </location>
</feature>
<dbReference type="PANTHER" id="PTHR34184">
    <property type="entry name" value="UPF0718 PROTEIN YCGR"/>
    <property type="match status" value="1"/>
</dbReference>